<gene>
    <name evidence="5" type="ORF">S01H1_22844</name>
</gene>
<keyword evidence="3" id="KW-0472">Membrane</keyword>
<feature type="transmembrane region" description="Helical" evidence="3">
    <location>
        <begin position="52"/>
        <end position="75"/>
    </location>
</feature>
<keyword evidence="2" id="KW-0129">CBS domain</keyword>
<evidence type="ECO:0000256" key="1">
    <source>
        <dbReference type="ARBA" id="ARBA00022737"/>
    </source>
</evidence>
<protein>
    <recommendedName>
        <fullName evidence="4">CNNM transmembrane domain-containing protein</fullName>
    </recommendedName>
</protein>
<feature type="non-terminal residue" evidence="5">
    <location>
        <position position="1"/>
    </location>
</feature>
<proteinExistence type="predicted"/>
<dbReference type="InterPro" id="IPR002550">
    <property type="entry name" value="CNNM"/>
</dbReference>
<dbReference type="PANTHER" id="PTHR22777">
    <property type="entry name" value="HEMOLYSIN-RELATED"/>
    <property type="match status" value="1"/>
</dbReference>
<feature type="domain" description="CNNM transmembrane" evidence="4">
    <location>
        <begin position="1"/>
        <end position="181"/>
    </location>
</feature>
<keyword evidence="3" id="KW-1133">Transmembrane helix</keyword>
<comment type="caution">
    <text evidence="5">The sequence shown here is derived from an EMBL/GenBank/DDBJ whole genome shotgun (WGS) entry which is preliminary data.</text>
</comment>
<evidence type="ECO:0000313" key="5">
    <source>
        <dbReference type="EMBL" id="GAF92369.1"/>
    </source>
</evidence>
<sequence>LAMALLLGASAFFSGAETAMFNLSREQLRGFRLSRSPFRRVAAHLMDEPRRVLVTVLAGNMTVNVAFFVMGVMLMHRVGVRQPEAAGTWRFVIGTLTPLLVIVFGEVTPKSVAATMPGRLAPVAGLPLMVLGYVVLPVRLLLGYAVVVPLTRLITGGRRQERGFVTTEELQAIVEVAENEG</sequence>
<evidence type="ECO:0000256" key="2">
    <source>
        <dbReference type="ARBA" id="ARBA00023122"/>
    </source>
</evidence>
<accession>X0TGM4</accession>
<dbReference type="AlphaFoldDB" id="X0TGM4"/>
<keyword evidence="3" id="KW-0812">Transmembrane</keyword>
<evidence type="ECO:0000256" key="3">
    <source>
        <dbReference type="SAM" id="Phobius"/>
    </source>
</evidence>
<dbReference type="PANTHER" id="PTHR22777:SF17">
    <property type="entry name" value="UPF0053 PROTEIN SLL0260"/>
    <property type="match status" value="1"/>
</dbReference>
<feature type="non-terminal residue" evidence="5">
    <location>
        <position position="181"/>
    </location>
</feature>
<evidence type="ECO:0000259" key="4">
    <source>
        <dbReference type="PROSITE" id="PS51846"/>
    </source>
</evidence>
<feature type="transmembrane region" description="Helical" evidence="3">
    <location>
        <begin position="87"/>
        <end position="105"/>
    </location>
</feature>
<feature type="transmembrane region" description="Helical" evidence="3">
    <location>
        <begin position="125"/>
        <end position="150"/>
    </location>
</feature>
<dbReference type="PROSITE" id="PS51846">
    <property type="entry name" value="CNNM"/>
    <property type="match status" value="1"/>
</dbReference>
<organism evidence="5">
    <name type="scientific">marine sediment metagenome</name>
    <dbReference type="NCBI Taxonomy" id="412755"/>
    <lineage>
        <taxon>unclassified sequences</taxon>
        <taxon>metagenomes</taxon>
        <taxon>ecological metagenomes</taxon>
    </lineage>
</organism>
<reference evidence="5" key="1">
    <citation type="journal article" date="2014" name="Front. Microbiol.">
        <title>High frequency of phylogenetically diverse reductive dehalogenase-homologous genes in deep subseafloor sedimentary metagenomes.</title>
        <authorList>
            <person name="Kawai M."/>
            <person name="Futagami T."/>
            <person name="Toyoda A."/>
            <person name="Takaki Y."/>
            <person name="Nishi S."/>
            <person name="Hori S."/>
            <person name="Arai W."/>
            <person name="Tsubouchi T."/>
            <person name="Morono Y."/>
            <person name="Uchiyama I."/>
            <person name="Ito T."/>
            <person name="Fujiyama A."/>
            <person name="Inagaki F."/>
            <person name="Takami H."/>
        </authorList>
    </citation>
    <scope>NUCLEOTIDE SEQUENCE</scope>
    <source>
        <strain evidence="5">Expedition CK06-06</strain>
    </source>
</reference>
<name>X0TGM4_9ZZZZ</name>
<dbReference type="EMBL" id="BARS01012999">
    <property type="protein sequence ID" value="GAF92369.1"/>
    <property type="molecule type" value="Genomic_DNA"/>
</dbReference>
<dbReference type="GO" id="GO:0005886">
    <property type="term" value="C:plasma membrane"/>
    <property type="evidence" value="ECO:0007669"/>
    <property type="project" value="TreeGrafter"/>
</dbReference>
<keyword evidence="1" id="KW-0677">Repeat</keyword>
<dbReference type="Pfam" id="PF01595">
    <property type="entry name" value="CNNM"/>
    <property type="match status" value="1"/>
</dbReference>